<evidence type="ECO:0000313" key="6">
    <source>
        <dbReference type="EMBL" id="SUX10089.1"/>
    </source>
</evidence>
<evidence type="ECO:0000256" key="3">
    <source>
        <dbReference type="ARBA" id="ARBA00022692"/>
    </source>
</evidence>
<evidence type="ECO:0000313" key="7">
    <source>
        <dbReference type="Proteomes" id="UP000254920"/>
    </source>
</evidence>
<dbReference type="PANTHER" id="PTHR36115:SF4">
    <property type="entry name" value="MEMBRANE PROTEIN"/>
    <property type="match status" value="1"/>
</dbReference>
<accession>A0A381DHJ4</accession>
<dbReference type="Pfam" id="PF06271">
    <property type="entry name" value="RDD"/>
    <property type="match status" value="1"/>
</dbReference>
<dbReference type="GO" id="GO:0005886">
    <property type="term" value="C:plasma membrane"/>
    <property type="evidence" value="ECO:0007669"/>
    <property type="project" value="UniProtKB-SubCell"/>
</dbReference>
<keyword evidence="3" id="KW-0812">Transmembrane</keyword>
<dbReference type="InterPro" id="IPR010432">
    <property type="entry name" value="RDD"/>
</dbReference>
<sequence length="150" mass="17219">MSDDVLKKLNTEGIDIAPMNKRFLSYAIDEVLLSLLFVIIYWDSFTVSNDFEQTLEMVSSMSLQLVLLKVVYQSFFIWYYGATIGKIICKIVCIDVVMLSKPKLSAAILRAIFRIVSESFLYLGFVWALGNELRQTWHDKIAKTVVINAY</sequence>
<evidence type="ECO:0000256" key="1">
    <source>
        <dbReference type="ARBA" id="ARBA00004651"/>
    </source>
</evidence>
<comment type="subcellular location">
    <subcellularLocation>
        <location evidence="1">Cell membrane</location>
        <topology evidence="1">Multi-pass membrane protein</topology>
    </subcellularLocation>
</comment>
<dbReference type="GeneID" id="93090791"/>
<evidence type="ECO:0000256" key="5">
    <source>
        <dbReference type="ARBA" id="ARBA00023136"/>
    </source>
</evidence>
<evidence type="ECO:0000256" key="4">
    <source>
        <dbReference type="ARBA" id="ARBA00022989"/>
    </source>
</evidence>
<dbReference type="Proteomes" id="UP000254920">
    <property type="component" value="Unassembled WGS sequence"/>
</dbReference>
<name>A0A381DHJ4_9BACT</name>
<proteinExistence type="predicted"/>
<dbReference type="PANTHER" id="PTHR36115">
    <property type="entry name" value="PROLINE-RICH ANTIGEN HOMOLOG-RELATED"/>
    <property type="match status" value="1"/>
</dbReference>
<keyword evidence="4" id="KW-1133">Transmembrane helix</keyword>
<dbReference type="InterPro" id="IPR051791">
    <property type="entry name" value="Pra-immunoreactive"/>
</dbReference>
<evidence type="ECO:0000256" key="2">
    <source>
        <dbReference type="ARBA" id="ARBA00022475"/>
    </source>
</evidence>
<reference evidence="6 7" key="1">
    <citation type="submission" date="2018-06" db="EMBL/GenBank/DDBJ databases">
        <authorList>
            <consortium name="Pathogen Informatics"/>
            <person name="Doyle S."/>
        </authorList>
    </citation>
    <scope>NUCLEOTIDE SEQUENCE [LARGE SCALE GENOMIC DNA]</scope>
    <source>
        <strain evidence="6 7">NCTC12475</strain>
    </source>
</reference>
<keyword evidence="5" id="KW-0472">Membrane</keyword>
<keyword evidence="7" id="KW-1185">Reference proteome</keyword>
<dbReference type="AlphaFoldDB" id="A0A381DHJ4"/>
<gene>
    <name evidence="6" type="ORF">NCTC12475_00343</name>
</gene>
<dbReference type="EMBL" id="UFVD01000001">
    <property type="protein sequence ID" value="SUX10089.1"/>
    <property type="molecule type" value="Genomic_DNA"/>
</dbReference>
<protein>
    <submittedName>
        <fullName evidence="6">RDD protein</fullName>
    </submittedName>
</protein>
<keyword evidence="2" id="KW-1003">Cell membrane</keyword>
<dbReference type="OrthoDB" id="5358104at2"/>
<dbReference type="STRING" id="32024.GCA_000788295_00335"/>
<organism evidence="6 7">
    <name type="scientific">Campylobacter sputorum subsp. sputorum</name>
    <dbReference type="NCBI Taxonomy" id="32024"/>
    <lineage>
        <taxon>Bacteria</taxon>
        <taxon>Pseudomonadati</taxon>
        <taxon>Campylobacterota</taxon>
        <taxon>Epsilonproteobacteria</taxon>
        <taxon>Campylobacterales</taxon>
        <taxon>Campylobacteraceae</taxon>
        <taxon>Campylobacter</taxon>
    </lineage>
</organism>
<dbReference type="RefSeq" id="WP_089182610.1">
    <property type="nucleotide sequence ID" value="NZ_CP043427.1"/>
</dbReference>